<keyword evidence="2" id="KW-1185">Reference proteome</keyword>
<dbReference type="GeneID" id="54292073"/>
<evidence type="ECO:0008006" key="3">
    <source>
        <dbReference type="Google" id="ProtNLM"/>
    </source>
</evidence>
<accession>A0A6A5XA34</accession>
<protein>
    <recommendedName>
        <fullName evidence="3">F-box domain-containing protein</fullName>
    </recommendedName>
</protein>
<proteinExistence type="predicted"/>
<reference evidence="1" key="1">
    <citation type="journal article" date="2020" name="Stud. Mycol.">
        <title>101 Dothideomycetes genomes: a test case for predicting lifestyles and emergence of pathogens.</title>
        <authorList>
            <person name="Haridas S."/>
            <person name="Albert R."/>
            <person name="Binder M."/>
            <person name="Bloem J."/>
            <person name="Labutti K."/>
            <person name="Salamov A."/>
            <person name="Andreopoulos B."/>
            <person name="Baker S."/>
            <person name="Barry K."/>
            <person name="Bills G."/>
            <person name="Bluhm B."/>
            <person name="Cannon C."/>
            <person name="Castanera R."/>
            <person name="Culley D."/>
            <person name="Daum C."/>
            <person name="Ezra D."/>
            <person name="Gonzalez J."/>
            <person name="Henrissat B."/>
            <person name="Kuo A."/>
            <person name="Liang C."/>
            <person name="Lipzen A."/>
            <person name="Lutzoni F."/>
            <person name="Magnuson J."/>
            <person name="Mondo S."/>
            <person name="Nolan M."/>
            <person name="Ohm R."/>
            <person name="Pangilinan J."/>
            <person name="Park H.-J."/>
            <person name="Ramirez L."/>
            <person name="Alfaro M."/>
            <person name="Sun H."/>
            <person name="Tritt A."/>
            <person name="Yoshinaga Y."/>
            <person name="Zwiers L.-H."/>
            <person name="Turgeon B."/>
            <person name="Goodwin S."/>
            <person name="Spatafora J."/>
            <person name="Crous P."/>
            <person name="Grigoriev I."/>
        </authorList>
    </citation>
    <scope>NUCLEOTIDE SEQUENCE</scope>
    <source>
        <strain evidence="1">CBS 175.79</strain>
    </source>
</reference>
<dbReference type="AlphaFoldDB" id="A0A6A5XA34"/>
<name>A0A6A5XA34_9PLEO</name>
<dbReference type="OrthoDB" id="3799981at2759"/>
<organism evidence="1 2">
    <name type="scientific">Aaosphaeria arxii CBS 175.79</name>
    <dbReference type="NCBI Taxonomy" id="1450172"/>
    <lineage>
        <taxon>Eukaryota</taxon>
        <taxon>Fungi</taxon>
        <taxon>Dikarya</taxon>
        <taxon>Ascomycota</taxon>
        <taxon>Pezizomycotina</taxon>
        <taxon>Dothideomycetes</taxon>
        <taxon>Pleosporomycetidae</taxon>
        <taxon>Pleosporales</taxon>
        <taxon>Pleosporales incertae sedis</taxon>
        <taxon>Aaosphaeria</taxon>
    </lineage>
</organism>
<sequence>MFDLPTDIAVTVLDYITAVNDLKALCLTSKACHERVIPRLYRHVNIPLWHHSVLTFSRQFHSGESYAPEDKDKPDSSTVKQEEDMRMVTLMEVLQLFPRDVLRDFR</sequence>
<evidence type="ECO:0000313" key="1">
    <source>
        <dbReference type="EMBL" id="KAF2009780.1"/>
    </source>
</evidence>
<dbReference type="Proteomes" id="UP000799778">
    <property type="component" value="Unassembled WGS sequence"/>
</dbReference>
<dbReference type="RefSeq" id="XP_033378119.1">
    <property type="nucleotide sequence ID" value="XM_033534676.1"/>
</dbReference>
<evidence type="ECO:0000313" key="2">
    <source>
        <dbReference type="Proteomes" id="UP000799778"/>
    </source>
</evidence>
<gene>
    <name evidence="1" type="ORF">BU24DRAFT_82052</name>
</gene>
<dbReference type="EMBL" id="ML978078">
    <property type="protein sequence ID" value="KAF2009780.1"/>
    <property type="molecule type" value="Genomic_DNA"/>
</dbReference>